<comment type="similarity">
    <text evidence="2">Belongs to the FAD-binding monooxygenase family.</text>
</comment>
<dbReference type="PANTHER" id="PTHR42877">
    <property type="entry name" value="L-ORNITHINE N(5)-MONOOXYGENASE-RELATED"/>
    <property type="match status" value="1"/>
</dbReference>
<dbReference type="EMBL" id="MSFO01000008">
    <property type="protein sequence ID" value="PLB45226.1"/>
    <property type="molecule type" value="Genomic_DNA"/>
</dbReference>
<gene>
    <name evidence="7" type="ORF">P170DRAFT_479745</name>
</gene>
<organism evidence="7 8">
    <name type="scientific">Aspergillus steynii IBT 23096</name>
    <dbReference type="NCBI Taxonomy" id="1392250"/>
    <lineage>
        <taxon>Eukaryota</taxon>
        <taxon>Fungi</taxon>
        <taxon>Dikarya</taxon>
        <taxon>Ascomycota</taxon>
        <taxon>Pezizomycotina</taxon>
        <taxon>Eurotiomycetes</taxon>
        <taxon>Eurotiomycetidae</taxon>
        <taxon>Eurotiales</taxon>
        <taxon>Aspergillaceae</taxon>
        <taxon>Aspergillus</taxon>
        <taxon>Aspergillus subgen. Circumdati</taxon>
    </lineage>
</organism>
<evidence type="ECO:0000313" key="8">
    <source>
        <dbReference type="Proteomes" id="UP000234275"/>
    </source>
</evidence>
<dbReference type="PANTHER" id="PTHR42877:SF7">
    <property type="entry name" value="FLAVIN-BINDING MONOOXYGENASE-RELATED"/>
    <property type="match status" value="1"/>
</dbReference>
<evidence type="ECO:0000256" key="5">
    <source>
        <dbReference type="ARBA" id="ARBA00023002"/>
    </source>
</evidence>
<sequence>MGSIGIENGFGKRPHTPSAYTIREEPSGAGRKIKIIVIGAGASAINFAHDVDTCGLDLDLVVYEKNPEIGGTWYENRYPGCGCDIPSVNYQFSWAPSAEWTSFYSSATEILKYMQGVAETNGLLKYMKVNHRVISVVWNEESQAWTVRVQRGDNPDDVIEDTGNVLINATGVLNKWKWPDIKGRDTFQGRMVHSAHWDDSVELKGQRVAVIGSGSSAVQIVPNIQPIVSSMKCFIRSASWVTAGFAQRFAGKNGANFRYTEKQKGILRNDPVKYLAYRKKIESELNTRFRFILNGSKAQAESRKFAEEDMRTRLAARPEIADWIVPTNFAVGCRRPTPGNGYLEALCEENVSVVTQSVEEITPRGIKTTDGVEHEVDVIVCATGFDVNWRPAYPTIGRDGRSLSEEWRDIPSTYLSITAPHFPNYLIFNGPFGPYGHGSFLPITETLSKHFLKIFDKMSTEGVTSFEPKEAAVADFAEHRRQFIPRTAWSSPCRSWFKQGTVDGEVMMWPGSRIHFFETMKYPRWEDYHLKYTTSNRFGYLGNGFAAREYDGRDLSWYLGLLDGTDSQPTLPDDDFRDFIVQ</sequence>
<dbReference type="GO" id="GO:0050661">
    <property type="term" value="F:NADP binding"/>
    <property type="evidence" value="ECO:0007669"/>
    <property type="project" value="InterPro"/>
</dbReference>
<keyword evidence="7" id="KW-0503">Monooxygenase</keyword>
<evidence type="ECO:0000256" key="2">
    <source>
        <dbReference type="ARBA" id="ARBA00010139"/>
    </source>
</evidence>
<name>A0A2I2FXC1_9EURO</name>
<dbReference type="Pfam" id="PF00743">
    <property type="entry name" value="FMO-like"/>
    <property type="match status" value="1"/>
</dbReference>
<dbReference type="RefSeq" id="XP_024700528.1">
    <property type="nucleotide sequence ID" value="XM_024853713.1"/>
</dbReference>
<comment type="cofactor">
    <cofactor evidence="1">
        <name>FAD</name>
        <dbReference type="ChEBI" id="CHEBI:57692"/>
    </cofactor>
</comment>
<keyword evidence="3" id="KW-0285">Flavoprotein</keyword>
<dbReference type="Proteomes" id="UP000234275">
    <property type="component" value="Unassembled WGS sequence"/>
</dbReference>
<comment type="caution">
    <text evidence="7">The sequence shown here is derived from an EMBL/GenBank/DDBJ whole genome shotgun (WGS) entry which is preliminary data.</text>
</comment>
<dbReference type="AlphaFoldDB" id="A0A2I2FXC1"/>
<dbReference type="STRING" id="1392250.A0A2I2FXC1"/>
<protein>
    <submittedName>
        <fullName evidence="7">Putative dimethylaniline monooxygenase</fullName>
    </submittedName>
</protein>
<evidence type="ECO:0000256" key="1">
    <source>
        <dbReference type="ARBA" id="ARBA00001974"/>
    </source>
</evidence>
<dbReference type="GO" id="GO:0004499">
    <property type="term" value="F:N,N-dimethylaniline monooxygenase activity"/>
    <property type="evidence" value="ECO:0007669"/>
    <property type="project" value="InterPro"/>
</dbReference>
<accession>A0A2I2FXC1</accession>
<keyword evidence="4" id="KW-0274">FAD</keyword>
<keyword evidence="5" id="KW-0560">Oxidoreductase</keyword>
<dbReference type="InterPro" id="IPR036188">
    <property type="entry name" value="FAD/NAD-bd_sf"/>
</dbReference>
<evidence type="ECO:0000256" key="3">
    <source>
        <dbReference type="ARBA" id="ARBA00022630"/>
    </source>
</evidence>
<proteinExistence type="inferred from homology"/>
<reference evidence="7 8" key="1">
    <citation type="submission" date="2016-12" db="EMBL/GenBank/DDBJ databases">
        <title>The genomes of Aspergillus section Nigri reveals drivers in fungal speciation.</title>
        <authorList>
            <consortium name="DOE Joint Genome Institute"/>
            <person name="Vesth T.C."/>
            <person name="Nybo J."/>
            <person name="Theobald S."/>
            <person name="Brandl J."/>
            <person name="Frisvad J.C."/>
            <person name="Nielsen K.F."/>
            <person name="Lyhne E.K."/>
            <person name="Kogle M.E."/>
            <person name="Kuo A."/>
            <person name="Riley R."/>
            <person name="Clum A."/>
            <person name="Nolan M."/>
            <person name="Lipzen A."/>
            <person name="Salamov A."/>
            <person name="Henrissat B."/>
            <person name="Wiebenga A."/>
            <person name="De Vries R.P."/>
            <person name="Grigoriev I.V."/>
            <person name="Mortensen U.H."/>
            <person name="Andersen M.R."/>
            <person name="Baker S.E."/>
        </authorList>
    </citation>
    <scope>NUCLEOTIDE SEQUENCE [LARGE SCALE GENOMIC DNA]</scope>
    <source>
        <strain evidence="7 8">IBT 23096</strain>
    </source>
</reference>
<keyword evidence="8" id="KW-1185">Reference proteome</keyword>
<dbReference type="GeneID" id="36561411"/>
<dbReference type="InterPro" id="IPR051209">
    <property type="entry name" value="FAD-bind_Monooxygenase_sf"/>
</dbReference>
<evidence type="ECO:0000256" key="6">
    <source>
        <dbReference type="SAM" id="MobiDB-lite"/>
    </source>
</evidence>
<evidence type="ECO:0000256" key="4">
    <source>
        <dbReference type="ARBA" id="ARBA00022827"/>
    </source>
</evidence>
<feature type="region of interest" description="Disordered" evidence="6">
    <location>
        <begin position="1"/>
        <end position="23"/>
    </location>
</feature>
<dbReference type="VEuPathDB" id="FungiDB:P170DRAFT_479745"/>
<dbReference type="OrthoDB" id="74360at2759"/>
<dbReference type="SUPFAM" id="SSF51905">
    <property type="entry name" value="FAD/NAD(P)-binding domain"/>
    <property type="match status" value="3"/>
</dbReference>
<dbReference type="GO" id="GO:0050660">
    <property type="term" value="F:flavin adenine dinucleotide binding"/>
    <property type="evidence" value="ECO:0007669"/>
    <property type="project" value="InterPro"/>
</dbReference>
<dbReference type="InterPro" id="IPR020946">
    <property type="entry name" value="Flavin_mOase-like"/>
</dbReference>
<dbReference type="Gene3D" id="3.50.50.60">
    <property type="entry name" value="FAD/NAD(P)-binding domain"/>
    <property type="match status" value="2"/>
</dbReference>
<evidence type="ECO:0000313" key="7">
    <source>
        <dbReference type="EMBL" id="PLB45226.1"/>
    </source>
</evidence>